<feature type="transmembrane region" description="Helical" evidence="6">
    <location>
        <begin position="253"/>
        <end position="269"/>
    </location>
</feature>
<evidence type="ECO:0000256" key="4">
    <source>
        <dbReference type="ARBA" id="ARBA00022989"/>
    </source>
</evidence>
<feature type="domain" description="EamA" evidence="7">
    <location>
        <begin position="5"/>
        <end position="127"/>
    </location>
</feature>
<feature type="transmembrane region" description="Helical" evidence="6">
    <location>
        <begin position="82"/>
        <end position="102"/>
    </location>
</feature>
<dbReference type="STRING" id="589924.Ferp_2503"/>
<dbReference type="GO" id="GO:0005886">
    <property type="term" value="C:plasma membrane"/>
    <property type="evidence" value="ECO:0007669"/>
    <property type="project" value="UniProtKB-SubCell"/>
</dbReference>
<keyword evidence="5 6" id="KW-0472">Membrane</keyword>
<feature type="transmembrane region" description="Helical" evidence="6">
    <location>
        <begin position="5"/>
        <end position="26"/>
    </location>
</feature>
<comment type="subcellular location">
    <subcellularLocation>
        <location evidence="1">Cell membrane</location>
        <topology evidence="1">Multi-pass membrane protein</topology>
    </subcellularLocation>
</comment>
<dbReference type="HOGENOM" id="CLU_033863_4_1_2"/>
<feature type="transmembrane region" description="Helical" evidence="6">
    <location>
        <begin position="59"/>
        <end position="76"/>
    </location>
</feature>
<dbReference type="Proteomes" id="UP000002613">
    <property type="component" value="Chromosome"/>
</dbReference>
<dbReference type="PANTHER" id="PTHR32322:SF18">
    <property type="entry name" value="S-ADENOSYLMETHIONINE_S-ADENOSYLHOMOCYSTEINE TRANSPORTER"/>
    <property type="match status" value="1"/>
</dbReference>
<dbReference type="PANTHER" id="PTHR32322">
    <property type="entry name" value="INNER MEMBRANE TRANSPORTER"/>
    <property type="match status" value="1"/>
</dbReference>
<reference evidence="9" key="1">
    <citation type="submission" date="2010-02" db="EMBL/GenBank/DDBJ databases">
        <title>Complete sequence of Ferroglobus placidus DSM 10642.</title>
        <authorList>
            <consortium name="US DOE Joint Genome Institute"/>
            <person name="Lucas S."/>
            <person name="Copeland A."/>
            <person name="Lapidus A."/>
            <person name="Cheng J.-F."/>
            <person name="Bruce D."/>
            <person name="Goodwin L."/>
            <person name="Pitluck S."/>
            <person name="Saunders E."/>
            <person name="Brettin T."/>
            <person name="Detter J.C."/>
            <person name="Han C."/>
            <person name="Tapia R."/>
            <person name="Larimer F."/>
            <person name="Land M."/>
            <person name="Hauser L."/>
            <person name="Kyrpides N."/>
            <person name="Ivanova N."/>
            <person name="Holmes D."/>
            <person name="Lovley D."/>
            <person name="Kyrpides N."/>
            <person name="Anderson I.J."/>
            <person name="Woyke T."/>
        </authorList>
    </citation>
    <scope>NUCLEOTIDE SEQUENCE [LARGE SCALE GENOMIC DNA]</scope>
    <source>
        <strain evidence="9">DSM 10642 / AEDII12DO</strain>
    </source>
</reference>
<evidence type="ECO:0000256" key="5">
    <source>
        <dbReference type="ARBA" id="ARBA00023136"/>
    </source>
</evidence>
<evidence type="ECO:0000256" key="3">
    <source>
        <dbReference type="ARBA" id="ARBA00022692"/>
    </source>
</evidence>
<dbReference type="PaxDb" id="589924-Ferp_2503"/>
<evidence type="ECO:0000313" key="8">
    <source>
        <dbReference type="EMBL" id="ADC66610.1"/>
    </source>
</evidence>
<evidence type="ECO:0000256" key="2">
    <source>
        <dbReference type="ARBA" id="ARBA00022475"/>
    </source>
</evidence>
<evidence type="ECO:0000259" key="7">
    <source>
        <dbReference type="Pfam" id="PF00892"/>
    </source>
</evidence>
<keyword evidence="9" id="KW-1185">Reference proteome</keyword>
<evidence type="ECO:0000313" key="9">
    <source>
        <dbReference type="Proteomes" id="UP000002613"/>
    </source>
</evidence>
<keyword evidence="4 6" id="KW-1133">Transmembrane helix</keyword>
<dbReference type="EMBL" id="CP001899">
    <property type="protein sequence ID" value="ADC66610.1"/>
    <property type="molecule type" value="Genomic_DNA"/>
</dbReference>
<dbReference type="Pfam" id="PF00892">
    <property type="entry name" value="EamA"/>
    <property type="match status" value="2"/>
</dbReference>
<sequence>MILLYFLLLSVMVFWAGSFIFIKLAISDINPASLTLYRFSLATIFLVPFVKKMLDFKDALRFVVLGVSGVSLLYILQFSALYYTTPTNASILINTSVLFIAAMSKERLSSKQKAGIVLSFLGIVLILFKRDFALSLIGDLMVIGNGILWAIYTVYAKPLFEKYSSFEIVFYSFLFGIVTLVPFFSIFPLELPSKTLTWISVVYLAILCSVVGYVVWYYCVEKIGAARTSVFVYLIPLLTAVMSYFVFSEEFTARKIFGGFLTILGIYLVERGR</sequence>
<dbReference type="SUPFAM" id="SSF103481">
    <property type="entry name" value="Multidrug resistance efflux transporter EmrE"/>
    <property type="match status" value="2"/>
</dbReference>
<dbReference type="InterPro" id="IPR037185">
    <property type="entry name" value="EmrE-like"/>
</dbReference>
<dbReference type="InterPro" id="IPR000620">
    <property type="entry name" value="EamA_dom"/>
</dbReference>
<protein>
    <recommendedName>
        <fullName evidence="7">EamA domain-containing protein</fullName>
    </recommendedName>
</protein>
<feature type="transmembrane region" description="Helical" evidence="6">
    <location>
        <begin position="195"/>
        <end position="218"/>
    </location>
</feature>
<dbReference type="GeneID" id="8780045"/>
<dbReference type="AlphaFoldDB" id="D3S2B9"/>
<feature type="transmembrane region" description="Helical" evidence="6">
    <location>
        <begin position="114"/>
        <end position="130"/>
    </location>
</feature>
<gene>
    <name evidence="8" type="ordered locus">Ferp_2503</name>
</gene>
<keyword evidence="2" id="KW-1003">Cell membrane</keyword>
<dbReference type="KEGG" id="fpl:Ferp_2503"/>
<organism evidence="8 9">
    <name type="scientific">Ferroglobus placidus (strain DSM 10642 / AEDII12DO)</name>
    <dbReference type="NCBI Taxonomy" id="589924"/>
    <lineage>
        <taxon>Archaea</taxon>
        <taxon>Methanobacteriati</taxon>
        <taxon>Methanobacteriota</taxon>
        <taxon>Archaeoglobi</taxon>
        <taxon>Archaeoglobales</taxon>
        <taxon>Archaeoglobaceae</taxon>
        <taxon>Ferroglobus</taxon>
    </lineage>
</organism>
<dbReference type="RefSeq" id="WP_012966943.1">
    <property type="nucleotide sequence ID" value="NC_013849.1"/>
</dbReference>
<feature type="transmembrane region" description="Helical" evidence="6">
    <location>
        <begin position="136"/>
        <end position="156"/>
    </location>
</feature>
<accession>D3S2B9</accession>
<dbReference type="eggNOG" id="arCOG00271">
    <property type="taxonomic scope" value="Archaea"/>
</dbReference>
<dbReference type="InterPro" id="IPR050638">
    <property type="entry name" value="AA-Vitamin_Transporters"/>
</dbReference>
<evidence type="ECO:0000256" key="1">
    <source>
        <dbReference type="ARBA" id="ARBA00004651"/>
    </source>
</evidence>
<feature type="domain" description="EamA" evidence="7">
    <location>
        <begin position="137"/>
        <end position="269"/>
    </location>
</feature>
<feature type="transmembrane region" description="Helical" evidence="6">
    <location>
        <begin position="32"/>
        <end position="50"/>
    </location>
</feature>
<evidence type="ECO:0000256" key="6">
    <source>
        <dbReference type="SAM" id="Phobius"/>
    </source>
</evidence>
<name>D3S2B9_FERPA</name>
<dbReference type="Gene3D" id="1.10.3730.20">
    <property type="match status" value="1"/>
</dbReference>
<keyword evidence="3 6" id="KW-0812">Transmembrane</keyword>
<reference evidence="8 9" key="2">
    <citation type="journal article" date="2011" name="Stand. Genomic Sci.">
        <title>Complete genome sequence of Ferroglobus placidus AEDII12DO.</title>
        <authorList>
            <person name="Anderson I."/>
            <person name="Risso C."/>
            <person name="Holmes D."/>
            <person name="Lucas S."/>
            <person name="Copeland A."/>
            <person name="Lapidus A."/>
            <person name="Cheng J.F."/>
            <person name="Bruce D."/>
            <person name="Goodwin L."/>
            <person name="Pitluck S."/>
            <person name="Saunders E."/>
            <person name="Brettin T."/>
            <person name="Detter J.C."/>
            <person name="Han C."/>
            <person name="Tapia R."/>
            <person name="Larimer F."/>
            <person name="Land M."/>
            <person name="Hauser L."/>
            <person name="Woyke T."/>
            <person name="Lovley D."/>
            <person name="Kyrpides N."/>
            <person name="Ivanova N."/>
        </authorList>
    </citation>
    <scope>NUCLEOTIDE SEQUENCE [LARGE SCALE GENOMIC DNA]</scope>
    <source>
        <strain evidence="9">DSM 10642 / AEDII12DO</strain>
    </source>
</reference>
<proteinExistence type="predicted"/>
<feature type="transmembrane region" description="Helical" evidence="6">
    <location>
        <begin position="230"/>
        <end position="247"/>
    </location>
</feature>
<feature type="transmembrane region" description="Helical" evidence="6">
    <location>
        <begin position="168"/>
        <end position="189"/>
    </location>
</feature>